<keyword evidence="3" id="KW-1185">Reference proteome</keyword>
<accession>A0AAN7QTV5</accession>
<dbReference type="AlphaFoldDB" id="A0AAN7QTV5"/>
<proteinExistence type="predicted"/>
<feature type="compositionally biased region" description="Basic and acidic residues" evidence="1">
    <location>
        <begin position="51"/>
        <end position="62"/>
    </location>
</feature>
<evidence type="ECO:0000256" key="1">
    <source>
        <dbReference type="SAM" id="MobiDB-lite"/>
    </source>
</evidence>
<dbReference type="Proteomes" id="UP001345219">
    <property type="component" value="Chromosome 13"/>
</dbReference>
<organism evidence="2 3">
    <name type="scientific">Trapa incisa</name>
    <dbReference type="NCBI Taxonomy" id="236973"/>
    <lineage>
        <taxon>Eukaryota</taxon>
        <taxon>Viridiplantae</taxon>
        <taxon>Streptophyta</taxon>
        <taxon>Embryophyta</taxon>
        <taxon>Tracheophyta</taxon>
        <taxon>Spermatophyta</taxon>
        <taxon>Magnoliopsida</taxon>
        <taxon>eudicotyledons</taxon>
        <taxon>Gunneridae</taxon>
        <taxon>Pentapetalae</taxon>
        <taxon>rosids</taxon>
        <taxon>malvids</taxon>
        <taxon>Myrtales</taxon>
        <taxon>Lythraceae</taxon>
        <taxon>Trapa</taxon>
    </lineage>
</organism>
<comment type="caution">
    <text evidence="2">The sequence shown here is derived from an EMBL/GenBank/DDBJ whole genome shotgun (WGS) entry which is preliminary data.</text>
</comment>
<dbReference type="EMBL" id="JAXIOK010000001">
    <property type="protein sequence ID" value="KAK4779599.1"/>
    <property type="molecule type" value="Genomic_DNA"/>
</dbReference>
<feature type="compositionally biased region" description="Pro residues" evidence="1">
    <location>
        <begin position="65"/>
        <end position="74"/>
    </location>
</feature>
<reference evidence="2 3" key="1">
    <citation type="journal article" date="2023" name="Hortic Res">
        <title>Pangenome of water caltrop reveals structural variations and asymmetric subgenome divergence after allopolyploidization.</title>
        <authorList>
            <person name="Zhang X."/>
            <person name="Chen Y."/>
            <person name="Wang L."/>
            <person name="Yuan Y."/>
            <person name="Fang M."/>
            <person name="Shi L."/>
            <person name="Lu R."/>
            <person name="Comes H.P."/>
            <person name="Ma Y."/>
            <person name="Chen Y."/>
            <person name="Huang G."/>
            <person name="Zhou Y."/>
            <person name="Zheng Z."/>
            <person name="Qiu Y."/>
        </authorList>
    </citation>
    <scope>NUCLEOTIDE SEQUENCE [LARGE SCALE GENOMIC DNA]</scope>
    <source>
        <tissue evidence="2">Roots</tissue>
    </source>
</reference>
<feature type="region of interest" description="Disordered" evidence="1">
    <location>
        <begin position="49"/>
        <end position="76"/>
    </location>
</feature>
<sequence length="138" mass="15440">MEDCDGFDSYECSFSEADVSAMVLTLSRIIGTASDGDLGAQQQATIVQAVSEDKPSTREVHYRPHPPQPPPPIMPGQQPAYRLAIIQYANKLSSNGIYFNYLMPDLSSQQISDFRYLSESSTWYLWEWSNLQVVVAAL</sequence>
<gene>
    <name evidence="2" type="ORF">SAY87_015705</name>
</gene>
<evidence type="ECO:0000313" key="3">
    <source>
        <dbReference type="Proteomes" id="UP001345219"/>
    </source>
</evidence>
<protein>
    <submittedName>
        <fullName evidence="2">Uncharacterized protein</fullName>
    </submittedName>
</protein>
<evidence type="ECO:0000313" key="2">
    <source>
        <dbReference type="EMBL" id="KAK4779599.1"/>
    </source>
</evidence>
<name>A0AAN7QTV5_9MYRT</name>